<gene>
    <name evidence="1" type="ORF">COLO4_29979</name>
</gene>
<protein>
    <submittedName>
        <fullName evidence="1">3-ketoacyl-CoA thiolase 2, peroxisomal isoform 2</fullName>
    </submittedName>
</protein>
<organism evidence="1 2">
    <name type="scientific">Corchorus olitorius</name>
    <dbReference type="NCBI Taxonomy" id="93759"/>
    <lineage>
        <taxon>Eukaryota</taxon>
        <taxon>Viridiplantae</taxon>
        <taxon>Streptophyta</taxon>
        <taxon>Embryophyta</taxon>
        <taxon>Tracheophyta</taxon>
        <taxon>Spermatophyta</taxon>
        <taxon>Magnoliopsida</taxon>
        <taxon>eudicotyledons</taxon>
        <taxon>Gunneridae</taxon>
        <taxon>Pentapetalae</taxon>
        <taxon>rosids</taxon>
        <taxon>malvids</taxon>
        <taxon>Malvales</taxon>
        <taxon>Malvaceae</taxon>
        <taxon>Grewioideae</taxon>
        <taxon>Apeibeae</taxon>
        <taxon>Corchorus</taxon>
    </lineage>
</organism>
<sequence>MKFLNLQSIKDFKLHVGIQLERQISISLLQNVSLDATLQEIKASYRKLTHKQCGFKDTYPDDLLAPLQSTYLLFLVPAYLL</sequence>
<dbReference type="AlphaFoldDB" id="A0A1R3HC06"/>
<reference evidence="2" key="1">
    <citation type="submission" date="2013-09" db="EMBL/GenBank/DDBJ databases">
        <title>Corchorus olitorius genome sequencing.</title>
        <authorList>
            <person name="Alam M."/>
            <person name="Haque M.S."/>
            <person name="Islam M.S."/>
            <person name="Emdad E.M."/>
            <person name="Islam M.M."/>
            <person name="Ahmed B."/>
            <person name="Halim A."/>
            <person name="Hossen Q.M.M."/>
            <person name="Hossain M.Z."/>
            <person name="Ahmed R."/>
            <person name="Khan M.M."/>
            <person name="Islam R."/>
            <person name="Rashid M.M."/>
            <person name="Khan S.A."/>
            <person name="Rahman M.S."/>
            <person name="Alam M."/>
            <person name="Yahiya A.S."/>
            <person name="Khan M.S."/>
            <person name="Azam M.S."/>
            <person name="Haque T."/>
            <person name="Lashkar M.Z.H."/>
            <person name="Akhand A.I."/>
            <person name="Morshed G."/>
            <person name="Roy S."/>
            <person name="Uddin K.S."/>
            <person name="Rabeya T."/>
            <person name="Hossain A.S."/>
            <person name="Chowdhury A."/>
            <person name="Snigdha A.R."/>
            <person name="Mortoza M.S."/>
            <person name="Matin S.A."/>
            <person name="Hoque S.M.E."/>
            <person name="Islam M.K."/>
            <person name="Roy D.K."/>
            <person name="Haider R."/>
            <person name="Moosa M.M."/>
            <person name="Elias S.M."/>
            <person name="Hasan A.M."/>
            <person name="Jahan S."/>
            <person name="Shafiuddin M."/>
            <person name="Mahmood N."/>
            <person name="Shommy N.S."/>
        </authorList>
    </citation>
    <scope>NUCLEOTIDE SEQUENCE [LARGE SCALE GENOMIC DNA]</scope>
    <source>
        <strain evidence="2">cv. O-4</strain>
    </source>
</reference>
<dbReference type="EMBL" id="AWUE01020525">
    <property type="protein sequence ID" value="OMO67861.1"/>
    <property type="molecule type" value="Genomic_DNA"/>
</dbReference>
<comment type="caution">
    <text evidence="1">The sequence shown here is derived from an EMBL/GenBank/DDBJ whole genome shotgun (WGS) entry which is preliminary data.</text>
</comment>
<accession>A0A1R3HC06</accession>
<evidence type="ECO:0000313" key="1">
    <source>
        <dbReference type="EMBL" id="OMO67861.1"/>
    </source>
</evidence>
<name>A0A1R3HC06_9ROSI</name>
<dbReference type="Proteomes" id="UP000187203">
    <property type="component" value="Unassembled WGS sequence"/>
</dbReference>
<evidence type="ECO:0000313" key="2">
    <source>
        <dbReference type="Proteomes" id="UP000187203"/>
    </source>
</evidence>
<keyword evidence="2" id="KW-1185">Reference proteome</keyword>
<proteinExistence type="predicted"/>